<dbReference type="RefSeq" id="WP_109357958.1">
    <property type="nucleotide sequence ID" value="NZ_QFRJ01000001.1"/>
</dbReference>
<dbReference type="Pfam" id="PF04542">
    <property type="entry name" value="Sigma70_r2"/>
    <property type="match status" value="1"/>
</dbReference>
<evidence type="ECO:0000259" key="8">
    <source>
        <dbReference type="Pfam" id="PF08281"/>
    </source>
</evidence>
<dbReference type="Gene3D" id="1.10.10.10">
    <property type="entry name" value="Winged helix-like DNA-binding domain superfamily/Winged helix DNA-binding domain"/>
    <property type="match status" value="1"/>
</dbReference>
<reference evidence="9 10" key="2">
    <citation type="submission" date="2018-05" db="EMBL/GenBank/DDBJ databases">
        <authorList>
            <person name="Lanie J.A."/>
            <person name="Ng W.-L."/>
            <person name="Kazmierczak K.M."/>
            <person name="Andrzejewski T.M."/>
            <person name="Davidsen T.M."/>
            <person name="Wayne K.J."/>
            <person name="Tettelin H."/>
            <person name="Glass J.I."/>
            <person name="Rusch D."/>
            <person name="Podicherti R."/>
            <person name="Tsui H.-C.T."/>
            <person name="Winkler M.E."/>
        </authorList>
    </citation>
    <scope>NUCLEOTIDE SEQUENCE [LARGE SCALE GENOMIC DNA]</scope>
    <source>
        <strain evidence="9 10">C305</strain>
    </source>
</reference>
<feature type="domain" description="RNA polymerase sigma factor 70 region 4 type 2" evidence="8">
    <location>
        <begin position="126"/>
        <end position="177"/>
    </location>
</feature>
<keyword evidence="10" id="KW-1185">Reference proteome</keyword>
<dbReference type="PANTHER" id="PTHR43133:SF8">
    <property type="entry name" value="RNA POLYMERASE SIGMA FACTOR HI_1459-RELATED"/>
    <property type="match status" value="1"/>
</dbReference>
<dbReference type="SUPFAM" id="SSF88946">
    <property type="entry name" value="Sigma2 domain of RNA polymerase sigma factors"/>
    <property type="match status" value="1"/>
</dbReference>
<organism evidence="9 10">
    <name type="scientific">Brumimicrobium oceani</name>
    <dbReference type="NCBI Taxonomy" id="2100725"/>
    <lineage>
        <taxon>Bacteria</taxon>
        <taxon>Pseudomonadati</taxon>
        <taxon>Bacteroidota</taxon>
        <taxon>Flavobacteriia</taxon>
        <taxon>Flavobacteriales</taxon>
        <taxon>Crocinitomicaceae</taxon>
        <taxon>Brumimicrobium</taxon>
    </lineage>
</organism>
<dbReference type="InterPro" id="IPR007627">
    <property type="entry name" value="RNA_pol_sigma70_r2"/>
</dbReference>
<proteinExistence type="inferred from homology"/>
<comment type="similarity">
    <text evidence="1">Belongs to the sigma-70 factor family. ECF subfamily.</text>
</comment>
<dbReference type="PANTHER" id="PTHR43133">
    <property type="entry name" value="RNA POLYMERASE ECF-TYPE SIGMA FACTO"/>
    <property type="match status" value="1"/>
</dbReference>
<dbReference type="GO" id="GO:0016987">
    <property type="term" value="F:sigma factor activity"/>
    <property type="evidence" value="ECO:0007669"/>
    <property type="project" value="UniProtKB-KW"/>
</dbReference>
<evidence type="ECO:0000259" key="7">
    <source>
        <dbReference type="Pfam" id="PF04542"/>
    </source>
</evidence>
<keyword evidence="6" id="KW-0175">Coiled coil</keyword>
<sequence>MNITRIKYKDYSDAKLLVSYRANLDKKIIGELYKRYGHLVMGTCLNYLKNKNDAEDIVMEIFMGLGDKIIKHEIKYFKSWLFILSKNSCLMLLRKKKIKASELNEEIVAHEEELEEKELKEIQLNQLEIAINDLDPPQDEAIKLFYIQQMSYKEVSEKLNLTLNKVKSAIQNGKRNLKIKLKEHDLFKSA</sequence>
<evidence type="ECO:0000313" key="10">
    <source>
        <dbReference type="Proteomes" id="UP000245370"/>
    </source>
</evidence>
<dbReference type="OrthoDB" id="1056775at2"/>
<feature type="coiled-coil region" evidence="6">
    <location>
        <begin position="93"/>
        <end position="130"/>
    </location>
</feature>
<dbReference type="GO" id="GO:0003677">
    <property type="term" value="F:DNA binding"/>
    <property type="evidence" value="ECO:0007669"/>
    <property type="project" value="UniProtKB-KW"/>
</dbReference>
<evidence type="ECO:0000256" key="2">
    <source>
        <dbReference type="ARBA" id="ARBA00023015"/>
    </source>
</evidence>
<dbReference type="InterPro" id="IPR013324">
    <property type="entry name" value="RNA_pol_sigma_r3/r4-like"/>
</dbReference>
<feature type="domain" description="RNA polymerase sigma-70 region 2" evidence="7">
    <location>
        <begin position="32"/>
        <end position="97"/>
    </location>
</feature>
<gene>
    <name evidence="9" type="ORF">DIT68_01065</name>
</gene>
<evidence type="ECO:0000313" key="9">
    <source>
        <dbReference type="EMBL" id="PWH86880.1"/>
    </source>
</evidence>
<dbReference type="InterPro" id="IPR039425">
    <property type="entry name" value="RNA_pol_sigma-70-like"/>
</dbReference>
<keyword evidence="4" id="KW-0238">DNA-binding</keyword>
<protein>
    <submittedName>
        <fullName evidence="9">RNA polymerase subunit sigma-24</fullName>
    </submittedName>
</protein>
<dbReference type="InterPro" id="IPR014284">
    <property type="entry name" value="RNA_pol_sigma-70_dom"/>
</dbReference>
<evidence type="ECO:0000256" key="6">
    <source>
        <dbReference type="SAM" id="Coils"/>
    </source>
</evidence>
<keyword evidence="3" id="KW-0731">Sigma factor</keyword>
<dbReference type="SUPFAM" id="SSF88659">
    <property type="entry name" value="Sigma3 and sigma4 domains of RNA polymerase sigma factors"/>
    <property type="match status" value="1"/>
</dbReference>
<dbReference type="Proteomes" id="UP000245370">
    <property type="component" value="Unassembled WGS sequence"/>
</dbReference>
<keyword evidence="5" id="KW-0804">Transcription</keyword>
<dbReference type="NCBIfam" id="TIGR02937">
    <property type="entry name" value="sigma70-ECF"/>
    <property type="match status" value="1"/>
</dbReference>
<evidence type="ECO:0000256" key="3">
    <source>
        <dbReference type="ARBA" id="ARBA00023082"/>
    </source>
</evidence>
<dbReference type="GO" id="GO:0006352">
    <property type="term" value="P:DNA-templated transcription initiation"/>
    <property type="evidence" value="ECO:0007669"/>
    <property type="project" value="InterPro"/>
</dbReference>
<keyword evidence="2" id="KW-0805">Transcription regulation</keyword>
<reference evidence="9 10" key="1">
    <citation type="submission" date="2018-05" db="EMBL/GenBank/DDBJ databases">
        <title>Brumimicrobium oceani sp. nov., isolated from coastal sediment.</title>
        <authorList>
            <person name="Kou Y."/>
        </authorList>
    </citation>
    <scope>NUCLEOTIDE SEQUENCE [LARGE SCALE GENOMIC DNA]</scope>
    <source>
        <strain evidence="9 10">C305</strain>
    </source>
</reference>
<dbReference type="Pfam" id="PF08281">
    <property type="entry name" value="Sigma70_r4_2"/>
    <property type="match status" value="1"/>
</dbReference>
<dbReference type="InterPro" id="IPR036388">
    <property type="entry name" value="WH-like_DNA-bd_sf"/>
</dbReference>
<accession>A0A2U2XGL3</accession>
<comment type="caution">
    <text evidence="9">The sequence shown here is derived from an EMBL/GenBank/DDBJ whole genome shotgun (WGS) entry which is preliminary data.</text>
</comment>
<dbReference type="InterPro" id="IPR013249">
    <property type="entry name" value="RNA_pol_sigma70_r4_t2"/>
</dbReference>
<evidence type="ECO:0000256" key="1">
    <source>
        <dbReference type="ARBA" id="ARBA00010641"/>
    </source>
</evidence>
<dbReference type="InterPro" id="IPR013325">
    <property type="entry name" value="RNA_pol_sigma_r2"/>
</dbReference>
<dbReference type="EMBL" id="QFRJ01000001">
    <property type="protein sequence ID" value="PWH86880.1"/>
    <property type="molecule type" value="Genomic_DNA"/>
</dbReference>
<evidence type="ECO:0000256" key="5">
    <source>
        <dbReference type="ARBA" id="ARBA00023163"/>
    </source>
</evidence>
<dbReference type="Gene3D" id="1.10.1740.10">
    <property type="match status" value="1"/>
</dbReference>
<evidence type="ECO:0000256" key="4">
    <source>
        <dbReference type="ARBA" id="ARBA00023125"/>
    </source>
</evidence>
<name>A0A2U2XGL3_9FLAO</name>
<dbReference type="AlphaFoldDB" id="A0A2U2XGL3"/>